<keyword evidence="1" id="KW-0472">Membrane</keyword>
<keyword evidence="3" id="KW-1185">Reference proteome</keyword>
<feature type="transmembrane region" description="Helical" evidence="1">
    <location>
        <begin position="293"/>
        <end position="315"/>
    </location>
</feature>
<evidence type="ECO:0000313" key="3">
    <source>
        <dbReference type="Proteomes" id="UP001151752"/>
    </source>
</evidence>
<accession>A0A9Q0ZLP5</accession>
<reference evidence="2" key="1">
    <citation type="submission" date="2022-11" db="EMBL/GenBank/DDBJ databases">
        <authorList>
            <person name="Hyden B.L."/>
            <person name="Feng K."/>
            <person name="Yates T."/>
            <person name="Jawdy S."/>
            <person name="Smart L.B."/>
            <person name="Muchero W."/>
        </authorList>
    </citation>
    <scope>NUCLEOTIDE SEQUENCE</scope>
    <source>
        <tissue evidence="2">Shoot tip</tissue>
    </source>
</reference>
<comment type="caution">
    <text evidence="2">The sequence shown here is derived from an EMBL/GenBank/DDBJ whole genome shotgun (WGS) entry which is preliminary data.</text>
</comment>
<evidence type="ECO:0000313" key="2">
    <source>
        <dbReference type="EMBL" id="KAJ6739245.1"/>
    </source>
</evidence>
<reference evidence="2" key="2">
    <citation type="journal article" date="2023" name="Int. J. Mol. Sci.">
        <title>De Novo Assembly and Annotation of 11 Diverse Shrub Willow (Salix) Genomes Reveals Novel Gene Organization in Sex-Linked Regions.</title>
        <authorList>
            <person name="Hyden B."/>
            <person name="Feng K."/>
            <person name="Yates T.B."/>
            <person name="Jawdy S."/>
            <person name="Cereghino C."/>
            <person name="Smart L.B."/>
            <person name="Muchero W."/>
        </authorList>
    </citation>
    <scope>NUCLEOTIDE SEQUENCE</scope>
    <source>
        <tissue evidence="2">Shoot tip</tissue>
    </source>
</reference>
<proteinExistence type="predicted"/>
<feature type="transmembrane region" description="Helical" evidence="1">
    <location>
        <begin position="327"/>
        <end position="349"/>
    </location>
</feature>
<dbReference type="Gene3D" id="3.30.70.330">
    <property type="match status" value="1"/>
</dbReference>
<keyword evidence="1" id="KW-1133">Transmembrane helix</keyword>
<dbReference type="EMBL" id="JAPFFM010000010">
    <property type="protein sequence ID" value="KAJ6739245.1"/>
    <property type="molecule type" value="Genomic_DNA"/>
</dbReference>
<evidence type="ECO:0000256" key="1">
    <source>
        <dbReference type="SAM" id="Phobius"/>
    </source>
</evidence>
<name>A0A9Q0ZLP5_9ROSI</name>
<keyword evidence="1" id="KW-0812">Transmembrane</keyword>
<dbReference type="InterPro" id="IPR012677">
    <property type="entry name" value="Nucleotide-bd_a/b_plait_sf"/>
</dbReference>
<protein>
    <submittedName>
        <fullName evidence="2">RNA BINDING PROTEIN</fullName>
    </submittedName>
</protein>
<dbReference type="Proteomes" id="UP001151752">
    <property type="component" value="Chromosome 4"/>
</dbReference>
<organism evidence="2 3">
    <name type="scientific">Salix koriyanagi</name>
    <dbReference type="NCBI Taxonomy" id="2511006"/>
    <lineage>
        <taxon>Eukaryota</taxon>
        <taxon>Viridiplantae</taxon>
        <taxon>Streptophyta</taxon>
        <taxon>Embryophyta</taxon>
        <taxon>Tracheophyta</taxon>
        <taxon>Spermatophyta</taxon>
        <taxon>Magnoliopsida</taxon>
        <taxon>eudicotyledons</taxon>
        <taxon>Gunneridae</taxon>
        <taxon>Pentapetalae</taxon>
        <taxon>rosids</taxon>
        <taxon>fabids</taxon>
        <taxon>Malpighiales</taxon>
        <taxon>Salicaceae</taxon>
        <taxon>Saliceae</taxon>
        <taxon>Salix</taxon>
    </lineage>
</organism>
<gene>
    <name evidence="2" type="ORF">OIU74_004078</name>
</gene>
<dbReference type="AlphaFoldDB" id="A0A9Q0ZLP5"/>
<sequence>MKVIANVLYIPELDQNILSVAQMLKNGYEVSFKGNFCFITDSHDSAVAKIKMEDNSFYLNMDVVKGHVLSAKSDESVLWQKRDGHANLNTLKVMHNGGMINDGDQLCKRLQICDKDGKIRDGDMFSMESNNVHEQILAESTTHEGLKDDFTEHGANTSAVMVRAAEEQSKCFEIMNPGKAEDAAEIVKTFNGKEIDGEECYVREWYMKTGGATCEGNPDDDLGQNRADISPVHHDLKTKIIPTRFMEEKKRHSKEPGIIEGQYGNDMILSHHQIIANYAPGNLLTGFRFYNPYWPLHIVDVAIVVHLVGAYQGYWAMDEAVTRVSDFFSTSCLVITVAAAVGCVAGVVLELKIKTYKPFKTSY</sequence>